<dbReference type="AlphaFoldDB" id="A0A0E9QAG2"/>
<sequence length="73" mass="8457">MEGVKISAKRINFFQSLLHLSECDIVVAPWTKRASLIRLPKFCPVKGCIKQLFYDGFIRCIKKKLHCRSSFVI</sequence>
<evidence type="ECO:0000313" key="1">
    <source>
        <dbReference type="EMBL" id="JAH13734.1"/>
    </source>
</evidence>
<proteinExistence type="predicted"/>
<dbReference type="EMBL" id="GBXM01094843">
    <property type="protein sequence ID" value="JAH13734.1"/>
    <property type="molecule type" value="Transcribed_RNA"/>
</dbReference>
<protein>
    <submittedName>
        <fullName evidence="1">Uncharacterized protein</fullName>
    </submittedName>
</protein>
<name>A0A0E9QAG2_ANGAN</name>
<reference evidence="1" key="2">
    <citation type="journal article" date="2015" name="Fish Shellfish Immunol.">
        <title>Early steps in the European eel (Anguilla anguilla)-Vibrio vulnificus interaction in the gills: Role of the RtxA13 toxin.</title>
        <authorList>
            <person name="Callol A."/>
            <person name="Pajuelo D."/>
            <person name="Ebbesson L."/>
            <person name="Teles M."/>
            <person name="MacKenzie S."/>
            <person name="Amaro C."/>
        </authorList>
    </citation>
    <scope>NUCLEOTIDE SEQUENCE</scope>
</reference>
<reference evidence="1" key="1">
    <citation type="submission" date="2014-11" db="EMBL/GenBank/DDBJ databases">
        <authorList>
            <person name="Amaro Gonzalez C."/>
        </authorList>
    </citation>
    <scope>NUCLEOTIDE SEQUENCE</scope>
</reference>
<organism evidence="1">
    <name type="scientific">Anguilla anguilla</name>
    <name type="common">European freshwater eel</name>
    <name type="synonym">Muraena anguilla</name>
    <dbReference type="NCBI Taxonomy" id="7936"/>
    <lineage>
        <taxon>Eukaryota</taxon>
        <taxon>Metazoa</taxon>
        <taxon>Chordata</taxon>
        <taxon>Craniata</taxon>
        <taxon>Vertebrata</taxon>
        <taxon>Euteleostomi</taxon>
        <taxon>Actinopterygii</taxon>
        <taxon>Neopterygii</taxon>
        <taxon>Teleostei</taxon>
        <taxon>Anguilliformes</taxon>
        <taxon>Anguillidae</taxon>
        <taxon>Anguilla</taxon>
    </lineage>
</organism>
<accession>A0A0E9QAG2</accession>